<gene>
    <name evidence="1" type="ORF">QDX21_03570</name>
</gene>
<dbReference type="EMBL" id="CP122566">
    <property type="protein sequence ID" value="WGH93891.1"/>
    <property type="molecule type" value="Genomic_DNA"/>
</dbReference>
<evidence type="ECO:0000313" key="1">
    <source>
        <dbReference type="EMBL" id="WGH93891.1"/>
    </source>
</evidence>
<evidence type="ECO:0000313" key="2">
    <source>
        <dbReference type="Proteomes" id="UP001224674"/>
    </source>
</evidence>
<accession>A0AAJ6AI49</accession>
<name>A0AAJ6AI49_9MICC</name>
<dbReference type="Proteomes" id="UP001224674">
    <property type="component" value="Chromosome"/>
</dbReference>
<organism evidence="1 2">
    <name type="scientific">Auritidibacter ignavus</name>
    <dbReference type="NCBI Taxonomy" id="678932"/>
    <lineage>
        <taxon>Bacteria</taxon>
        <taxon>Bacillati</taxon>
        <taxon>Actinomycetota</taxon>
        <taxon>Actinomycetes</taxon>
        <taxon>Micrococcales</taxon>
        <taxon>Micrococcaceae</taxon>
        <taxon>Auritidibacter</taxon>
    </lineage>
</organism>
<protein>
    <submittedName>
        <fullName evidence="1">Uncharacterized protein</fullName>
    </submittedName>
</protein>
<proteinExistence type="predicted"/>
<keyword evidence="2" id="KW-1185">Reference proteome</keyword>
<dbReference type="AlphaFoldDB" id="A0AAJ6AI49"/>
<reference evidence="1 2" key="1">
    <citation type="submission" date="2023-03" db="EMBL/GenBank/DDBJ databases">
        <title>Complete genome sequences of several Auritidibacter ignavus strains isolated from ear infections.</title>
        <authorList>
            <person name="Baehr T."/>
            <person name="Baumhoegger A.M."/>
        </authorList>
    </citation>
    <scope>NUCLEOTIDE SEQUENCE [LARGE SCALE GENOMIC DNA]</scope>
    <source>
        <strain evidence="1 2">BABAE-6</strain>
    </source>
</reference>
<dbReference type="RefSeq" id="WP_279675171.1">
    <property type="nucleotide sequence ID" value="NZ_CP122566.1"/>
</dbReference>
<sequence length="126" mass="14169">MLIQEPYELETIDILTTSEEKGNGYATFTVTQTGDTSWELTINTGTSWETAEATATITITDEPDKYAVFDAVMSGINHPVDPVMPGTTPGAGWYQWQGWQWEETDTPGTYATKAMTKRARKERWHD</sequence>